<feature type="region of interest" description="Disordered" evidence="1">
    <location>
        <begin position="1"/>
        <end position="39"/>
    </location>
</feature>
<evidence type="ECO:0000313" key="3">
    <source>
        <dbReference type="Proteomes" id="UP000838412"/>
    </source>
</evidence>
<name>A0A8S4MNI5_BRALA</name>
<evidence type="ECO:0000256" key="1">
    <source>
        <dbReference type="SAM" id="MobiDB-lite"/>
    </source>
</evidence>
<comment type="caution">
    <text evidence="2">The sequence shown here is derived from an EMBL/GenBank/DDBJ whole genome shotgun (WGS) entry which is preliminary data.</text>
</comment>
<feature type="compositionally biased region" description="Basic and acidic residues" evidence="1">
    <location>
        <begin position="79"/>
        <end position="89"/>
    </location>
</feature>
<dbReference type="EMBL" id="CAKMNS010000293">
    <property type="protein sequence ID" value="CAH1277394.1"/>
    <property type="molecule type" value="Genomic_DNA"/>
</dbReference>
<sequence length="89" mass="9219">MRQAGSGSRGETPRGPPERGAASPRSKSGLDASVSAGGNCENLSFGGRSFYRSPCKAASFDRDPQPRAATAVSFSAPEGEMRDGAARRD</sequence>
<dbReference type="AlphaFoldDB" id="A0A8S4MNI5"/>
<keyword evidence="3" id="KW-1185">Reference proteome</keyword>
<evidence type="ECO:0000313" key="2">
    <source>
        <dbReference type="EMBL" id="CAH1277394.1"/>
    </source>
</evidence>
<gene>
    <name evidence="2" type="primary">Hypp9598</name>
    <name evidence="2" type="ORF">BLAG_LOCUS26184</name>
</gene>
<organism evidence="2 3">
    <name type="scientific">Branchiostoma lanceolatum</name>
    <name type="common">Common lancelet</name>
    <name type="synonym">Amphioxus lanceolatum</name>
    <dbReference type="NCBI Taxonomy" id="7740"/>
    <lineage>
        <taxon>Eukaryota</taxon>
        <taxon>Metazoa</taxon>
        <taxon>Chordata</taxon>
        <taxon>Cephalochordata</taxon>
        <taxon>Leptocardii</taxon>
        <taxon>Amphioxiformes</taxon>
        <taxon>Branchiostomatidae</taxon>
        <taxon>Branchiostoma</taxon>
    </lineage>
</organism>
<accession>A0A8S4MNI5</accession>
<feature type="region of interest" description="Disordered" evidence="1">
    <location>
        <begin position="54"/>
        <end position="89"/>
    </location>
</feature>
<dbReference type="Proteomes" id="UP000838412">
    <property type="component" value="Unassembled WGS sequence"/>
</dbReference>
<proteinExistence type="predicted"/>
<protein>
    <submittedName>
        <fullName evidence="2">Hypp9598 protein</fullName>
    </submittedName>
</protein>
<reference evidence="2" key="1">
    <citation type="submission" date="2022-01" db="EMBL/GenBank/DDBJ databases">
        <authorList>
            <person name="Braso-Vives M."/>
        </authorList>
    </citation>
    <scope>NUCLEOTIDE SEQUENCE</scope>
</reference>